<proteinExistence type="predicted"/>
<comment type="caution">
    <text evidence="1">The sequence shown here is derived from an EMBL/GenBank/DDBJ whole genome shotgun (WGS) entry which is preliminary data.</text>
</comment>
<dbReference type="EMBL" id="JAJA02000001">
    <property type="protein sequence ID" value="KWS02880.1"/>
    <property type="molecule type" value="Genomic_DNA"/>
</dbReference>
<keyword evidence="2" id="KW-1185">Reference proteome</keyword>
<dbReference type="AlphaFoldDB" id="A0A108U5E8"/>
<accession>A0A108U5E8</accession>
<reference evidence="1 2" key="1">
    <citation type="journal article" date="2014" name="Genome Announc.">
        <title>Draft Genome Sequence of Lysobacter capsici AZ78, a Bacterium Antagonistic to Plant-Pathogenic Oomycetes.</title>
        <authorList>
            <person name="Puopolo G."/>
            <person name="Sonego P."/>
            <person name="Engelen K."/>
            <person name="Pertot I."/>
        </authorList>
    </citation>
    <scope>NUCLEOTIDE SEQUENCE [LARGE SCALE GENOMIC DNA]</scope>
    <source>
        <strain evidence="1 2">AZ78</strain>
    </source>
</reference>
<protein>
    <submittedName>
        <fullName evidence="1">Uncharacterized protein</fullName>
    </submittedName>
</protein>
<gene>
    <name evidence="1" type="ORF">AZ78_0426</name>
</gene>
<evidence type="ECO:0000313" key="2">
    <source>
        <dbReference type="Proteomes" id="UP000023435"/>
    </source>
</evidence>
<evidence type="ECO:0000313" key="1">
    <source>
        <dbReference type="EMBL" id="KWS02880.1"/>
    </source>
</evidence>
<sequence>MIRFFVHDCIRLKRDTAMVCAGKGWQASNTVVRGRRTAHARPRYGPVCVRAA</sequence>
<name>A0A108U5E8_9GAMM</name>
<organism evidence="1 2">
    <name type="scientific">Lysobacter capsici AZ78</name>
    <dbReference type="NCBI Taxonomy" id="1444315"/>
    <lineage>
        <taxon>Bacteria</taxon>
        <taxon>Pseudomonadati</taxon>
        <taxon>Pseudomonadota</taxon>
        <taxon>Gammaproteobacteria</taxon>
        <taxon>Lysobacterales</taxon>
        <taxon>Lysobacteraceae</taxon>
        <taxon>Lysobacter</taxon>
    </lineage>
</organism>
<dbReference type="Proteomes" id="UP000023435">
    <property type="component" value="Unassembled WGS sequence"/>
</dbReference>